<dbReference type="EMBL" id="JAVXUO010003123">
    <property type="protein sequence ID" value="KAK2966533.1"/>
    <property type="molecule type" value="Genomic_DNA"/>
</dbReference>
<evidence type="ECO:0000313" key="3">
    <source>
        <dbReference type="Proteomes" id="UP001187471"/>
    </source>
</evidence>
<keyword evidence="3" id="KW-1185">Reference proteome</keyword>
<organism evidence="2 3">
    <name type="scientific">Escallonia rubra</name>
    <dbReference type="NCBI Taxonomy" id="112253"/>
    <lineage>
        <taxon>Eukaryota</taxon>
        <taxon>Viridiplantae</taxon>
        <taxon>Streptophyta</taxon>
        <taxon>Embryophyta</taxon>
        <taxon>Tracheophyta</taxon>
        <taxon>Spermatophyta</taxon>
        <taxon>Magnoliopsida</taxon>
        <taxon>eudicotyledons</taxon>
        <taxon>Gunneridae</taxon>
        <taxon>Pentapetalae</taxon>
        <taxon>asterids</taxon>
        <taxon>campanulids</taxon>
        <taxon>Escalloniales</taxon>
        <taxon>Escalloniaceae</taxon>
        <taxon>Escallonia</taxon>
    </lineage>
</organism>
<protein>
    <recommendedName>
        <fullName evidence="1">PB1 domain-containing protein</fullName>
    </recommendedName>
</protein>
<comment type="caution">
    <text evidence="2">The sequence shown here is derived from an EMBL/GenBank/DDBJ whole genome shotgun (WGS) entry which is preliminary data.</text>
</comment>
<dbReference type="Proteomes" id="UP001187471">
    <property type="component" value="Unassembled WGS sequence"/>
</dbReference>
<evidence type="ECO:0000313" key="2">
    <source>
        <dbReference type="EMBL" id="KAK2966533.1"/>
    </source>
</evidence>
<evidence type="ECO:0000259" key="1">
    <source>
        <dbReference type="Pfam" id="PF00564"/>
    </source>
</evidence>
<dbReference type="AlphaFoldDB" id="A0AA88QHF0"/>
<dbReference type="InterPro" id="IPR000270">
    <property type="entry name" value="PB1_dom"/>
</dbReference>
<gene>
    <name evidence="2" type="ORF">RJ640_019062</name>
</gene>
<dbReference type="Gene3D" id="3.10.20.90">
    <property type="entry name" value="Phosphatidylinositol 3-kinase Catalytic Subunit, Chain A, domain 1"/>
    <property type="match status" value="1"/>
</dbReference>
<accession>A0AA88QHF0</accession>
<name>A0AA88QHF0_9ASTE</name>
<dbReference type="PANTHER" id="PTHR32002">
    <property type="entry name" value="PROTEIN NLP8"/>
    <property type="match status" value="1"/>
</dbReference>
<dbReference type="GO" id="GO:0003700">
    <property type="term" value="F:DNA-binding transcription factor activity"/>
    <property type="evidence" value="ECO:0007669"/>
    <property type="project" value="InterPro"/>
</dbReference>
<proteinExistence type="predicted"/>
<dbReference type="InterPro" id="IPR045012">
    <property type="entry name" value="NLP"/>
</dbReference>
<sequence>MKRLCRSVQIHKWPNCKRKKVKTTHSNLRNVNESVQGIEEGILESSRRDPSCDNKRMQDAGLVTIKATYADDIIRFQIFSSSTMAELSENLYEGLPLTDGSFRIQYQDDEVLPHESGVIDYNQNEGSANFRSTGLNAYCSTHAFVY</sequence>
<dbReference type="SUPFAM" id="SSF54277">
    <property type="entry name" value="CAD &amp; PB1 domains"/>
    <property type="match status" value="1"/>
</dbReference>
<reference evidence="2" key="1">
    <citation type="submission" date="2022-12" db="EMBL/GenBank/DDBJ databases">
        <title>Draft genome assemblies for two species of Escallonia (Escalloniales).</title>
        <authorList>
            <person name="Chanderbali A."/>
            <person name="Dervinis C."/>
            <person name="Anghel I."/>
            <person name="Soltis D."/>
            <person name="Soltis P."/>
            <person name="Zapata F."/>
        </authorList>
    </citation>
    <scope>NUCLEOTIDE SEQUENCE</scope>
    <source>
        <strain evidence="2">UCBG92.1500</strain>
        <tissue evidence="2">Leaf</tissue>
    </source>
</reference>
<feature type="domain" description="PB1" evidence="1">
    <location>
        <begin position="63"/>
        <end position="110"/>
    </location>
</feature>
<dbReference type="PANTHER" id="PTHR32002:SF77">
    <property type="entry name" value="PROTEIN NLP6-LIKE ISOFORM X1"/>
    <property type="match status" value="1"/>
</dbReference>
<dbReference type="Pfam" id="PF00564">
    <property type="entry name" value="PB1"/>
    <property type="match status" value="1"/>
</dbReference>